<comment type="caution">
    <text evidence="3">The sequence shown here is derived from an EMBL/GenBank/DDBJ whole genome shotgun (WGS) entry which is preliminary data.</text>
</comment>
<evidence type="ECO:0000313" key="3">
    <source>
        <dbReference type="EMBL" id="GGF54219.1"/>
    </source>
</evidence>
<proteinExistence type="predicted"/>
<evidence type="ECO:0000256" key="1">
    <source>
        <dbReference type="SAM" id="MobiDB-lite"/>
    </source>
</evidence>
<gene>
    <name evidence="3" type="ORF">GCM10011366_22580</name>
</gene>
<dbReference type="InterPro" id="IPR024983">
    <property type="entry name" value="CHAT_dom"/>
</dbReference>
<feature type="domain" description="CHAT" evidence="2">
    <location>
        <begin position="512"/>
        <end position="754"/>
    </location>
</feature>
<evidence type="ECO:0000313" key="4">
    <source>
        <dbReference type="Proteomes" id="UP000605670"/>
    </source>
</evidence>
<feature type="region of interest" description="Disordered" evidence="1">
    <location>
        <begin position="206"/>
        <end position="264"/>
    </location>
</feature>
<keyword evidence="4" id="KW-1185">Reference proteome</keyword>
<dbReference type="AlphaFoldDB" id="A0A917BSD7"/>
<name>A0A917BSD7_9MICO</name>
<accession>A0A917BSD7</accession>
<protein>
    <recommendedName>
        <fullName evidence="2">CHAT domain-containing protein</fullName>
    </recommendedName>
</protein>
<feature type="compositionally biased region" description="Low complexity" evidence="1">
    <location>
        <begin position="243"/>
        <end position="258"/>
    </location>
</feature>
<dbReference type="Pfam" id="PF12770">
    <property type="entry name" value="CHAT"/>
    <property type="match status" value="1"/>
</dbReference>
<evidence type="ECO:0000259" key="2">
    <source>
        <dbReference type="Pfam" id="PF12770"/>
    </source>
</evidence>
<reference evidence="3" key="1">
    <citation type="journal article" date="2014" name="Int. J. Syst. Evol. Microbiol.">
        <title>Complete genome sequence of Corynebacterium casei LMG S-19264T (=DSM 44701T), isolated from a smear-ripened cheese.</title>
        <authorList>
            <consortium name="US DOE Joint Genome Institute (JGI-PGF)"/>
            <person name="Walter F."/>
            <person name="Albersmeier A."/>
            <person name="Kalinowski J."/>
            <person name="Ruckert C."/>
        </authorList>
    </citation>
    <scope>NUCLEOTIDE SEQUENCE</scope>
    <source>
        <strain evidence="3">CGMCC 1.12160</strain>
    </source>
</reference>
<sequence>MALADAVAASPDRSTADRVAAVAPGMGLTGEERAALELAVVGRQDPGGAWLRHVLATAPSRPERPDRSRPFTDAEMDEAMATASRLADDPGMLEAPDGWEHLSRLEALPAPTAAQLLEGLVTRGGHDGLVAATRVAERVPTGRVGVDELLATAPSMPREDLLGLAVLLGRVPPERYLPALARALADRPDPILAELLQLMVEQRETYATAGAEPPPAAAPAPPPPAAAPAPPSEPVYRSGPRSAGPEAPAATPEATRTAYPRLDLTTGTARPDVVVVDTPFTVTVGLAPRKSAGLVSTGRFDLGEDPIDIVLTYDPGSLRLEGGERHTLTVTADDPYPTVDVTVTALYLEDAPAHRRIGVHYLRGSQVVAVAWRRFVAVDEASLVAAVPAPPADEAELLDLGPVLTEEAPDLVLAVCRADTGSGDRWVWSTYAADPTLPVTDAPDVATLDGEVAEFATATRRAVQFSTNAYSDFLTLAGRAERIGASVPAAVHQAVTALLTRSAADPAATAPTVLLLTEELQIPWELAALDPPPRTPWGGTSPFLGAHVAISRWPLTDRVPRPSPRTTVDVTSAAVVTADYSGIAGWGRLEAALAEADEVGQLFAPPATRVEPALTAVIDLMRGTPQADIVHVALHGQFDNQGEQEGIVLLDRGVDGVARAQFLTPVQLETGTLASGPFVFLNACQVGADERVLGGYGGFASTLLRIGASGVVAPLWNIDDVVASEVARAVYAAALGPPSAGDGDSLVTVAEAVRAQRARYQEDAVRSSTPGVIATLVAFQVFGHPRLRLRRAG</sequence>
<organism evidence="3 4">
    <name type="scientific">Ornithinimicrobium tianjinense</name>
    <dbReference type="NCBI Taxonomy" id="1195761"/>
    <lineage>
        <taxon>Bacteria</taxon>
        <taxon>Bacillati</taxon>
        <taxon>Actinomycetota</taxon>
        <taxon>Actinomycetes</taxon>
        <taxon>Micrococcales</taxon>
        <taxon>Ornithinimicrobiaceae</taxon>
        <taxon>Ornithinimicrobium</taxon>
    </lineage>
</organism>
<reference evidence="3" key="2">
    <citation type="submission" date="2020-09" db="EMBL/GenBank/DDBJ databases">
        <authorList>
            <person name="Sun Q."/>
            <person name="Zhou Y."/>
        </authorList>
    </citation>
    <scope>NUCLEOTIDE SEQUENCE</scope>
    <source>
        <strain evidence="3">CGMCC 1.12160</strain>
    </source>
</reference>
<dbReference type="Proteomes" id="UP000605670">
    <property type="component" value="Unassembled WGS sequence"/>
</dbReference>
<dbReference type="EMBL" id="BMEM01000003">
    <property type="protein sequence ID" value="GGF54219.1"/>
    <property type="molecule type" value="Genomic_DNA"/>
</dbReference>
<feature type="compositionally biased region" description="Pro residues" evidence="1">
    <location>
        <begin position="212"/>
        <end position="233"/>
    </location>
</feature>